<gene>
    <name evidence="7" type="ORF">EZ216_08330</name>
</gene>
<dbReference type="Pfam" id="PF01553">
    <property type="entry name" value="Acyltransferase"/>
    <property type="match status" value="1"/>
</dbReference>
<keyword evidence="8" id="KW-1185">Reference proteome</keyword>
<evidence type="ECO:0000256" key="2">
    <source>
        <dbReference type="ARBA" id="ARBA00022516"/>
    </source>
</evidence>
<keyword evidence="3 7" id="KW-0808">Transferase</keyword>
<evidence type="ECO:0000313" key="8">
    <source>
        <dbReference type="Proteomes" id="UP000297839"/>
    </source>
</evidence>
<evidence type="ECO:0000256" key="3">
    <source>
        <dbReference type="ARBA" id="ARBA00022679"/>
    </source>
</evidence>
<comment type="pathway">
    <text evidence="1">Lipid metabolism.</text>
</comment>
<dbReference type="RefSeq" id="WP_135249286.1">
    <property type="nucleotide sequence ID" value="NZ_SMLK01000002.1"/>
</dbReference>
<dbReference type="SUPFAM" id="SSF69593">
    <property type="entry name" value="Glycerol-3-phosphate (1)-acyltransferase"/>
    <property type="match status" value="1"/>
</dbReference>
<dbReference type="AlphaFoldDB" id="A0A4Z0BXK2"/>
<dbReference type="InterPro" id="IPR002123">
    <property type="entry name" value="Plipid/glycerol_acylTrfase"/>
</dbReference>
<dbReference type="OrthoDB" id="9806880at2"/>
<comment type="caution">
    <text evidence="7">The sequence shown here is derived from an EMBL/GenBank/DDBJ whole genome shotgun (WGS) entry which is preliminary data.</text>
</comment>
<evidence type="ECO:0000256" key="5">
    <source>
        <dbReference type="ARBA" id="ARBA00023315"/>
    </source>
</evidence>
<reference evidence="7 8" key="1">
    <citation type="submission" date="2019-03" db="EMBL/GenBank/DDBJ databases">
        <title>Ramlibacter sp. 18x22-1, whole genome shotgun sequence.</title>
        <authorList>
            <person name="Zhang X."/>
            <person name="Feng G."/>
            <person name="Zhu H."/>
        </authorList>
    </citation>
    <scope>NUCLEOTIDE SEQUENCE [LARGE SCALE GENOMIC DNA]</scope>
    <source>
        <strain evidence="7 8">18x22-1</strain>
    </source>
</reference>
<evidence type="ECO:0000256" key="1">
    <source>
        <dbReference type="ARBA" id="ARBA00005189"/>
    </source>
</evidence>
<name>A0A4Z0BXK2_9BURK</name>
<evidence type="ECO:0000259" key="6">
    <source>
        <dbReference type="SMART" id="SM00563"/>
    </source>
</evidence>
<organism evidence="7 8">
    <name type="scientific">Ramlibacter humi</name>
    <dbReference type="NCBI Taxonomy" id="2530451"/>
    <lineage>
        <taxon>Bacteria</taxon>
        <taxon>Pseudomonadati</taxon>
        <taxon>Pseudomonadota</taxon>
        <taxon>Betaproteobacteria</taxon>
        <taxon>Burkholderiales</taxon>
        <taxon>Comamonadaceae</taxon>
        <taxon>Ramlibacter</taxon>
    </lineage>
</organism>
<dbReference type="SMART" id="SM00563">
    <property type="entry name" value="PlsC"/>
    <property type="match status" value="1"/>
</dbReference>
<accession>A0A4Z0BXK2</accession>
<dbReference type="CDD" id="cd07989">
    <property type="entry name" value="LPLAT_AGPAT-like"/>
    <property type="match status" value="1"/>
</dbReference>
<keyword evidence="5 7" id="KW-0012">Acyltransferase</keyword>
<dbReference type="PANTHER" id="PTHR10434">
    <property type="entry name" value="1-ACYL-SN-GLYCEROL-3-PHOSPHATE ACYLTRANSFERASE"/>
    <property type="match status" value="1"/>
</dbReference>
<dbReference type="Proteomes" id="UP000297839">
    <property type="component" value="Unassembled WGS sequence"/>
</dbReference>
<keyword evidence="2" id="KW-0444">Lipid biosynthesis</keyword>
<dbReference type="PANTHER" id="PTHR10434:SF64">
    <property type="entry name" value="1-ACYL-SN-GLYCEROL-3-PHOSPHATE ACYLTRANSFERASE-RELATED"/>
    <property type="match status" value="1"/>
</dbReference>
<proteinExistence type="predicted"/>
<feature type="domain" description="Phospholipid/glycerol acyltransferase" evidence="6">
    <location>
        <begin position="67"/>
        <end position="179"/>
    </location>
</feature>
<dbReference type="GO" id="GO:0003841">
    <property type="term" value="F:1-acylglycerol-3-phosphate O-acyltransferase activity"/>
    <property type="evidence" value="ECO:0007669"/>
    <property type="project" value="TreeGrafter"/>
</dbReference>
<keyword evidence="4" id="KW-0443">Lipid metabolism</keyword>
<sequence length="255" mass="27953">MAGLRAAWRLARALAHAIAGYCTILFVFPRLDEAGRQQRVQLWAGRMLHVLGIGLEVRGVPPTRGPVLLVSNHISWLDILVMHAARHCRFVSKADVKRWPLIGPMATGAGTLYIERESRRDAMRVVHHMAERLQAGDILAAFPEGTTSEGRELLPFHANLVQSAISAQAPVQPVALTFIDARTRELSLLPCYIGDDTLVASLWRTLTGRPVVAVVAYGEPQQAQGRDRRAWAADLRRAVQGLREAVLAGDGATAR</sequence>
<dbReference type="GO" id="GO:0006654">
    <property type="term" value="P:phosphatidic acid biosynthetic process"/>
    <property type="evidence" value="ECO:0007669"/>
    <property type="project" value="TreeGrafter"/>
</dbReference>
<dbReference type="EMBL" id="SMLK01000002">
    <property type="protein sequence ID" value="TFZ03661.1"/>
    <property type="molecule type" value="Genomic_DNA"/>
</dbReference>
<evidence type="ECO:0000313" key="7">
    <source>
        <dbReference type="EMBL" id="TFZ03661.1"/>
    </source>
</evidence>
<evidence type="ECO:0000256" key="4">
    <source>
        <dbReference type="ARBA" id="ARBA00023098"/>
    </source>
</evidence>
<protein>
    <submittedName>
        <fullName evidence="7">1-acyl-sn-glycerol-3-phosphate acyltransferase</fullName>
    </submittedName>
</protein>